<evidence type="ECO:0000256" key="3">
    <source>
        <dbReference type="ARBA" id="ARBA00012754"/>
    </source>
</evidence>
<comment type="caution">
    <text evidence="10">The sequence shown here is derived from an EMBL/GenBank/DDBJ whole genome shotgun (WGS) entry which is preliminary data.</text>
</comment>
<keyword evidence="4 10" id="KW-0378">Hydrolase</keyword>
<evidence type="ECO:0000256" key="4">
    <source>
        <dbReference type="ARBA" id="ARBA00022801"/>
    </source>
</evidence>
<dbReference type="GO" id="GO:0004567">
    <property type="term" value="F:beta-mannosidase activity"/>
    <property type="evidence" value="ECO:0007669"/>
    <property type="project" value="UniProtKB-EC"/>
</dbReference>
<reference evidence="10 11" key="1">
    <citation type="submission" date="2023-07" db="EMBL/GenBank/DDBJ databases">
        <title>Sorghum-associated microbial communities from plants grown in Nebraska, USA.</title>
        <authorList>
            <person name="Schachtman D."/>
        </authorList>
    </citation>
    <scope>NUCLEOTIDE SEQUENCE [LARGE SCALE GENOMIC DNA]</scope>
    <source>
        <strain evidence="10 11">BE308</strain>
    </source>
</reference>
<dbReference type="InterPro" id="IPR041625">
    <property type="entry name" value="Beta-mannosidase_Ig"/>
</dbReference>
<dbReference type="InterPro" id="IPR008979">
    <property type="entry name" value="Galactose-bd-like_sf"/>
</dbReference>
<dbReference type="Proteomes" id="UP001268089">
    <property type="component" value="Unassembled WGS sequence"/>
</dbReference>
<dbReference type="InterPro" id="IPR036156">
    <property type="entry name" value="Beta-gal/glucu_dom_sf"/>
</dbReference>
<keyword evidence="11" id="KW-1185">Reference proteome</keyword>
<dbReference type="Gene3D" id="2.60.40.10">
    <property type="entry name" value="Immunoglobulins"/>
    <property type="match status" value="2"/>
</dbReference>
<dbReference type="PANTHER" id="PTHR43730">
    <property type="entry name" value="BETA-MANNOSIDASE"/>
    <property type="match status" value="1"/>
</dbReference>
<dbReference type="InterPro" id="IPR013783">
    <property type="entry name" value="Ig-like_fold"/>
</dbReference>
<name>A0ABU1ZNB1_9BURK</name>
<dbReference type="EMBL" id="JAVDXO010000004">
    <property type="protein sequence ID" value="MDR7307018.1"/>
    <property type="molecule type" value="Genomic_DNA"/>
</dbReference>
<keyword evidence="5" id="KW-0325">Glycoprotein</keyword>
<evidence type="ECO:0000313" key="11">
    <source>
        <dbReference type="Proteomes" id="UP001268089"/>
    </source>
</evidence>
<feature type="domain" description="Beta-mannosidase Ig-fold" evidence="8">
    <location>
        <begin position="759"/>
        <end position="819"/>
    </location>
</feature>
<dbReference type="SUPFAM" id="SSF49785">
    <property type="entry name" value="Galactose-binding domain-like"/>
    <property type="match status" value="1"/>
</dbReference>
<evidence type="ECO:0000256" key="6">
    <source>
        <dbReference type="ARBA" id="ARBA00023295"/>
    </source>
</evidence>
<dbReference type="EC" id="3.2.1.25" evidence="3"/>
<feature type="domain" description="Beta-mannosidase-like galactose-binding" evidence="9">
    <location>
        <begin position="26"/>
        <end position="194"/>
    </location>
</feature>
<keyword evidence="6 10" id="KW-0326">Glycosidase</keyword>
<dbReference type="Pfam" id="PF22666">
    <property type="entry name" value="Glyco_hydro_2_N2"/>
    <property type="match status" value="1"/>
</dbReference>
<accession>A0ABU1ZNB1</accession>
<evidence type="ECO:0000259" key="7">
    <source>
        <dbReference type="Pfam" id="PF00703"/>
    </source>
</evidence>
<dbReference type="PANTHER" id="PTHR43730:SF1">
    <property type="entry name" value="BETA-MANNOSIDASE"/>
    <property type="match status" value="1"/>
</dbReference>
<comment type="similarity">
    <text evidence="2">Belongs to the glycosyl hydrolase 2 family.</text>
</comment>
<feature type="domain" description="Glycoside hydrolase family 2 immunoglobulin-like beta-sandwich" evidence="7">
    <location>
        <begin position="207"/>
        <end position="302"/>
    </location>
</feature>
<dbReference type="SUPFAM" id="SSF51445">
    <property type="entry name" value="(Trans)glycosidases"/>
    <property type="match status" value="1"/>
</dbReference>
<dbReference type="InterPro" id="IPR017853">
    <property type="entry name" value="GH"/>
</dbReference>
<dbReference type="InterPro" id="IPR006102">
    <property type="entry name" value="Ig-like_GH2"/>
</dbReference>
<dbReference type="Gene3D" id="2.60.120.260">
    <property type="entry name" value="Galactose-binding domain-like"/>
    <property type="match status" value="1"/>
</dbReference>
<organism evidence="10 11">
    <name type="scientific">Rhodoferax saidenbachensis</name>
    <dbReference type="NCBI Taxonomy" id="1484693"/>
    <lineage>
        <taxon>Bacteria</taxon>
        <taxon>Pseudomonadati</taxon>
        <taxon>Pseudomonadota</taxon>
        <taxon>Betaproteobacteria</taxon>
        <taxon>Burkholderiales</taxon>
        <taxon>Comamonadaceae</taxon>
        <taxon>Rhodoferax</taxon>
    </lineage>
</organism>
<gene>
    <name evidence="10" type="ORF">J2X15_002304</name>
</gene>
<proteinExistence type="inferred from homology"/>
<sequence length="821" mass="92454">MTRSAPPSAGPPLPCAVHILDLAGPWQLQDAEGGHACEISIPGDVHSALLAHGAIPDPYFGANEHVVQWVAHRDWTLRRSFELPADAAGRWVLTLDQVDCLASVWINGEKVADLENQFRRHRLDVTASLRSGTNALQIVLHDAFAEANKRHDEHRFPLPWDFQGDRHAPINLLRKTQCAAGWDWNLCLMPLGLYGEVQLQCVPVAQVDHIAVHQTHGAQGVEVMVEVDTRVAQAGVAQLTMRFNGEERVTQVTLAPGQTQHRETFVVSAPRLWWPAGQGEQPLYPLEVVLDGVVHTRRIGLRTVELVNEPDAVGTTMKLRVNGRDVFAKGANWIPADALPGRITEAAVRPLLESARDAHMNMVRVWGGGNYETEFFYDLCDELGLLVWQDFMFSCMHYPSTRDFLAEVKQEAVYQVRRLQHRASVALWCGDNEIIGALGWYEAAKANRDRYLVNYDRLNRLLGEAVEEHDPARRFWPSSPSLGELDFADGWHCDTRGDLHFWDVWHSAKPFEHYRSVKPRFASEFGFQSFPSTYTVESFTEPVDRNVSSRVMEVHQRNKGGNARIVETLTRYFRFPRDFDQLTYVSQIQQGLAMQTAIDSWRSIKPRCMGTLYWQLNDTWPVASWSSIEYGGRWKVLQYLARNFYAPVSVVAVPQDGEGRFAVVAVSDEPLAQVLPVQVVAVHVHTGTERTLWSGAVALTHEAAQTLTMQEDAQVGADEFVQIRWATEAGTHSGCRDHLVRPYKDTPMDAAPIQVTLVDGHTVRLESAQTCFFVWIETPAAGRFEDNALTLLPGQVRELRWLGAQALDPMTLRVRHLAQSY</sequence>
<protein>
    <recommendedName>
        <fullName evidence="3">beta-mannosidase</fullName>
        <ecNumber evidence="3">3.2.1.25</ecNumber>
    </recommendedName>
</protein>
<evidence type="ECO:0000256" key="2">
    <source>
        <dbReference type="ARBA" id="ARBA00007401"/>
    </source>
</evidence>
<comment type="catalytic activity">
    <reaction evidence="1">
        <text>Hydrolysis of terminal, non-reducing beta-D-mannose residues in beta-D-mannosides.</text>
        <dbReference type="EC" id="3.2.1.25"/>
    </reaction>
</comment>
<evidence type="ECO:0000259" key="8">
    <source>
        <dbReference type="Pfam" id="PF17753"/>
    </source>
</evidence>
<dbReference type="InterPro" id="IPR054593">
    <property type="entry name" value="Beta-mannosidase-like_N2"/>
</dbReference>
<dbReference type="Gene3D" id="3.20.20.80">
    <property type="entry name" value="Glycosidases"/>
    <property type="match status" value="1"/>
</dbReference>
<evidence type="ECO:0000259" key="9">
    <source>
        <dbReference type="Pfam" id="PF22666"/>
    </source>
</evidence>
<dbReference type="Pfam" id="PF00703">
    <property type="entry name" value="Glyco_hydro_2"/>
    <property type="match status" value="1"/>
</dbReference>
<evidence type="ECO:0000313" key="10">
    <source>
        <dbReference type="EMBL" id="MDR7307018.1"/>
    </source>
</evidence>
<dbReference type="SUPFAM" id="SSF49303">
    <property type="entry name" value="beta-Galactosidase/glucuronidase domain"/>
    <property type="match status" value="2"/>
</dbReference>
<dbReference type="Pfam" id="PF17753">
    <property type="entry name" value="Ig_mannosidase"/>
    <property type="match status" value="1"/>
</dbReference>
<dbReference type="RefSeq" id="WP_310342842.1">
    <property type="nucleotide sequence ID" value="NZ_JAVDXO010000004.1"/>
</dbReference>
<evidence type="ECO:0000256" key="5">
    <source>
        <dbReference type="ARBA" id="ARBA00023180"/>
    </source>
</evidence>
<evidence type="ECO:0000256" key="1">
    <source>
        <dbReference type="ARBA" id="ARBA00000829"/>
    </source>
</evidence>
<dbReference type="InterPro" id="IPR050887">
    <property type="entry name" value="Beta-mannosidase_GH2"/>
</dbReference>